<accession>A0ABQ9IWR5</accession>
<dbReference type="Proteomes" id="UP001162164">
    <property type="component" value="Unassembled WGS sequence"/>
</dbReference>
<evidence type="ECO:0000256" key="1">
    <source>
        <dbReference type="SAM" id="MobiDB-lite"/>
    </source>
</evidence>
<sequence>MFDIMKVNTFEFSFADDKLSGSSLTDDATEKESLKIFPKRQNSNAIRTDNSGASVKTINHILNGITDSVNRLSELHVQISESPRSRIVRSTEISPHSIIEMNIRKSQSASDQAENQKNTTDESGVIVEGSPRINIKSKNAKKKSREPKLLNKKPLASHLSIRKTAKAEKRTKTASIKSATLDRDLYTMRKRSYLNSIKPNAQTHKLVEIYHNNAAKNSDSDETTGKPKQQVVNDNNQSFVNDIPPLEIPDKIENVGKVQNYGNSTCPRLAVIQNGRTDVCYDPPEAPRTEGSCFSKNYELPTIASKMKQVAKSYLTSFNLKAIPFCAAISTSPSHNIGINIQQVMNIIKTRQSVNGISPTLAHNIGLAAERINSRPLSTLVSTINSKSGYRTSRCPLSKTNVNYQQLQEMAKGIPEETAEEVQEEADSPAMKTVIITGPSGDVEIKNRNVPVWAADSKYSDQCTCIPQQGVDFQQIVSKYNRRNTPLTAKTVDTQVENRVSKFSISNKRRAQNPQKKVQYSKNGYNTNTINPAVETQETSDPNPLQGREKNLKNCTHKSA</sequence>
<feature type="region of interest" description="Disordered" evidence="1">
    <location>
        <begin position="507"/>
        <end position="560"/>
    </location>
</feature>
<gene>
    <name evidence="2" type="ORF">NQ317_009798</name>
</gene>
<reference evidence="2" key="1">
    <citation type="journal article" date="2023" name="Insect Mol. Biol.">
        <title>Genome sequencing provides insights into the evolution of gene families encoding plant cell wall-degrading enzymes in longhorned beetles.</title>
        <authorList>
            <person name="Shin N.R."/>
            <person name="Okamura Y."/>
            <person name="Kirsch R."/>
            <person name="Pauchet Y."/>
        </authorList>
    </citation>
    <scope>NUCLEOTIDE SEQUENCE</scope>
    <source>
        <strain evidence="2">MMC_N1</strain>
    </source>
</reference>
<feature type="compositionally biased region" description="Polar residues" evidence="1">
    <location>
        <begin position="507"/>
        <end position="543"/>
    </location>
</feature>
<evidence type="ECO:0000313" key="2">
    <source>
        <dbReference type="EMBL" id="KAJ8967736.1"/>
    </source>
</evidence>
<name>A0ABQ9IWR5_9CUCU</name>
<comment type="caution">
    <text evidence="2">The sequence shown here is derived from an EMBL/GenBank/DDBJ whole genome shotgun (WGS) entry which is preliminary data.</text>
</comment>
<dbReference type="EMBL" id="JAPWTJ010002149">
    <property type="protein sequence ID" value="KAJ8967736.1"/>
    <property type="molecule type" value="Genomic_DNA"/>
</dbReference>
<feature type="region of interest" description="Disordered" evidence="1">
    <location>
        <begin position="105"/>
        <end position="130"/>
    </location>
</feature>
<organism evidence="2 3">
    <name type="scientific">Molorchus minor</name>
    <dbReference type="NCBI Taxonomy" id="1323400"/>
    <lineage>
        <taxon>Eukaryota</taxon>
        <taxon>Metazoa</taxon>
        <taxon>Ecdysozoa</taxon>
        <taxon>Arthropoda</taxon>
        <taxon>Hexapoda</taxon>
        <taxon>Insecta</taxon>
        <taxon>Pterygota</taxon>
        <taxon>Neoptera</taxon>
        <taxon>Endopterygota</taxon>
        <taxon>Coleoptera</taxon>
        <taxon>Polyphaga</taxon>
        <taxon>Cucujiformia</taxon>
        <taxon>Chrysomeloidea</taxon>
        <taxon>Cerambycidae</taxon>
        <taxon>Lamiinae</taxon>
        <taxon>Monochamini</taxon>
        <taxon>Molorchus</taxon>
    </lineage>
</organism>
<evidence type="ECO:0000313" key="3">
    <source>
        <dbReference type="Proteomes" id="UP001162164"/>
    </source>
</evidence>
<proteinExistence type="predicted"/>
<feature type="compositionally biased region" description="Polar residues" evidence="1">
    <location>
        <begin position="105"/>
        <end position="122"/>
    </location>
</feature>
<keyword evidence="3" id="KW-1185">Reference proteome</keyword>
<protein>
    <submittedName>
        <fullName evidence="2">Uncharacterized protein</fullName>
    </submittedName>
</protein>